<sequence>MRRDLIYTDGQDIKGFLSENKSMFEEVLLQHAANVRDKIEEIKLVGNINLLGNAVKLVLMVVEEKRDDVIAFGNQEGIAWAKTSLTLSFKLEWVQAIRKTLWEFLYEYDHFTEDQADRERFFTMENKVNELIDEFFKGFFISYSEYKDKLIEQQTKLVENLSVPIIPVSPNISILPLIGTIDSYRASIIEEKVLFEIGKKRVEILILDLSGIAEMDHEAIQNFLKLLDGVNMMGCRTVITGLSPKIVREIVNMDISFGQKAETKGTLEQAMQDYMKLFDASRSDIQSNV</sequence>
<dbReference type="PANTHER" id="PTHR33745:SF3">
    <property type="entry name" value="RSBT CO-ANTAGONIST PROTEIN RSBRC"/>
    <property type="match status" value="1"/>
</dbReference>
<keyword evidence="1" id="KW-0597">Phosphoprotein</keyword>
<evidence type="ECO:0000313" key="4">
    <source>
        <dbReference type="Proteomes" id="UP000182945"/>
    </source>
</evidence>
<dbReference type="GeneID" id="71514839"/>
<evidence type="ECO:0000259" key="2">
    <source>
        <dbReference type="PROSITE" id="PS50801"/>
    </source>
</evidence>
<dbReference type="Proteomes" id="UP000182945">
    <property type="component" value="Chromosome"/>
</dbReference>
<dbReference type="PANTHER" id="PTHR33745">
    <property type="entry name" value="RSBT ANTAGONIST PROTEIN RSBS-RELATED"/>
    <property type="match status" value="1"/>
</dbReference>
<dbReference type="SUPFAM" id="SSF52091">
    <property type="entry name" value="SpoIIaa-like"/>
    <property type="match status" value="1"/>
</dbReference>
<gene>
    <name evidence="3" type="ORF">BME96_10575</name>
</gene>
<accession>A0AAC9J140</accession>
<dbReference type="Pfam" id="PF01740">
    <property type="entry name" value="STAS"/>
    <property type="match status" value="1"/>
</dbReference>
<proteinExistence type="predicted"/>
<dbReference type="PROSITE" id="PS50801">
    <property type="entry name" value="STAS"/>
    <property type="match status" value="1"/>
</dbReference>
<name>A0AAC9J140_VIRHA</name>
<dbReference type="InterPro" id="IPR002645">
    <property type="entry name" value="STAS_dom"/>
</dbReference>
<dbReference type="RefSeq" id="WP_060680140.1">
    <property type="nucleotide sequence ID" value="NZ_CP017962.1"/>
</dbReference>
<evidence type="ECO:0000256" key="1">
    <source>
        <dbReference type="ARBA" id="ARBA00022553"/>
    </source>
</evidence>
<dbReference type="EMBL" id="CP017962">
    <property type="protein sequence ID" value="APC48597.1"/>
    <property type="molecule type" value="Genomic_DNA"/>
</dbReference>
<dbReference type="CDD" id="cd07041">
    <property type="entry name" value="STAS_RsbR_RsbS_like"/>
    <property type="match status" value="1"/>
</dbReference>
<protein>
    <submittedName>
        <fullName evidence="3">Anti-anti-sigma factor</fullName>
    </submittedName>
</protein>
<feature type="domain" description="STAS" evidence="2">
    <location>
        <begin position="162"/>
        <end position="274"/>
    </location>
</feature>
<dbReference type="InterPro" id="IPR036513">
    <property type="entry name" value="STAS_dom_sf"/>
</dbReference>
<dbReference type="KEGG" id="vhl:BME96_10575"/>
<dbReference type="AlphaFoldDB" id="A0AAC9J140"/>
<reference evidence="3 4" key="1">
    <citation type="submission" date="2016-11" db="EMBL/GenBank/DDBJ databases">
        <title>Complete genome sequencing of Virgibacillus halodenitrificans PDB-F2.</title>
        <authorList>
            <person name="Sun Z."/>
            <person name="Zhou Y."/>
            <person name="Li H."/>
        </authorList>
    </citation>
    <scope>NUCLEOTIDE SEQUENCE [LARGE SCALE GENOMIC DNA]</scope>
    <source>
        <strain evidence="3 4">PDB-F2</strain>
    </source>
</reference>
<dbReference type="Gene3D" id="3.30.750.24">
    <property type="entry name" value="STAS domain"/>
    <property type="match status" value="1"/>
</dbReference>
<evidence type="ECO:0000313" key="3">
    <source>
        <dbReference type="EMBL" id="APC48597.1"/>
    </source>
</evidence>
<organism evidence="3 4">
    <name type="scientific">Virgibacillus halodenitrificans</name>
    <name type="common">Bacillus halodenitrificans</name>
    <dbReference type="NCBI Taxonomy" id="1482"/>
    <lineage>
        <taxon>Bacteria</taxon>
        <taxon>Bacillati</taxon>
        <taxon>Bacillota</taxon>
        <taxon>Bacilli</taxon>
        <taxon>Bacillales</taxon>
        <taxon>Bacillaceae</taxon>
        <taxon>Virgibacillus</taxon>
    </lineage>
</organism>
<dbReference type="InterPro" id="IPR051932">
    <property type="entry name" value="Bact_StressResp_Reg"/>
</dbReference>